<feature type="transmembrane region" description="Helical" evidence="7">
    <location>
        <begin position="175"/>
        <end position="198"/>
    </location>
</feature>
<dbReference type="GO" id="GO:0005886">
    <property type="term" value="C:plasma membrane"/>
    <property type="evidence" value="ECO:0007669"/>
    <property type="project" value="UniProtKB-SubCell"/>
</dbReference>
<evidence type="ECO:0000256" key="7">
    <source>
        <dbReference type="RuleBase" id="RU363032"/>
    </source>
</evidence>
<evidence type="ECO:0000256" key="3">
    <source>
        <dbReference type="ARBA" id="ARBA00022475"/>
    </source>
</evidence>
<evidence type="ECO:0000256" key="5">
    <source>
        <dbReference type="ARBA" id="ARBA00022989"/>
    </source>
</evidence>
<dbReference type="GO" id="GO:0055085">
    <property type="term" value="P:transmembrane transport"/>
    <property type="evidence" value="ECO:0007669"/>
    <property type="project" value="InterPro"/>
</dbReference>
<comment type="subcellular location">
    <subcellularLocation>
        <location evidence="1 7">Cell membrane</location>
        <topology evidence="1 7">Multi-pass membrane protein</topology>
    </subcellularLocation>
</comment>
<evidence type="ECO:0000256" key="4">
    <source>
        <dbReference type="ARBA" id="ARBA00022692"/>
    </source>
</evidence>
<comment type="similarity">
    <text evidence="7">Belongs to the binding-protein-dependent transport system permease family.</text>
</comment>
<evidence type="ECO:0000313" key="9">
    <source>
        <dbReference type="EMBL" id="SLM19129.1"/>
    </source>
</evidence>
<dbReference type="EMBL" id="FWDO01000005">
    <property type="protein sequence ID" value="SLM19129.1"/>
    <property type="molecule type" value="Genomic_DNA"/>
</dbReference>
<evidence type="ECO:0000256" key="2">
    <source>
        <dbReference type="ARBA" id="ARBA00022448"/>
    </source>
</evidence>
<keyword evidence="2 7" id="KW-0813">Transport</keyword>
<keyword evidence="6 7" id="KW-0472">Membrane</keyword>
<protein>
    <submittedName>
        <fullName evidence="9">ABC-type transporter, integral membrane subunit</fullName>
    </submittedName>
</protein>
<reference evidence="9" key="1">
    <citation type="submission" date="2017-02" db="EMBL/GenBank/DDBJ databases">
        <authorList>
            <person name="Regsiter A."/>
            <person name="William W."/>
        </authorList>
    </citation>
    <scope>NUCLEOTIDE SEQUENCE</scope>
    <source>
        <strain evidence="9">BdmA 4</strain>
    </source>
</reference>
<dbReference type="Gene3D" id="1.10.3720.10">
    <property type="entry name" value="MetI-like"/>
    <property type="match status" value="1"/>
</dbReference>
<dbReference type="PANTHER" id="PTHR43744">
    <property type="entry name" value="ABC TRANSPORTER PERMEASE PROTEIN MG189-RELATED-RELATED"/>
    <property type="match status" value="1"/>
</dbReference>
<dbReference type="InterPro" id="IPR000515">
    <property type="entry name" value="MetI-like"/>
</dbReference>
<dbReference type="PROSITE" id="PS50928">
    <property type="entry name" value="ABC_TM1"/>
    <property type="match status" value="1"/>
</dbReference>
<feature type="transmembrane region" description="Helical" evidence="7">
    <location>
        <begin position="7"/>
        <end position="26"/>
    </location>
</feature>
<accession>A0A3P3XST2</accession>
<keyword evidence="3" id="KW-1003">Cell membrane</keyword>
<evidence type="ECO:0000259" key="8">
    <source>
        <dbReference type="PROSITE" id="PS50928"/>
    </source>
</evidence>
<organism evidence="9">
    <name type="scientific">uncultured spirochete</name>
    <dbReference type="NCBI Taxonomy" id="156406"/>
    <lineage>
        <taxon>Bacteria</taxon>
        <taxon>Pseudomonadati</taxon>
        <taxon>Spirochaetota</taxon>
        <taxon>Spirochaetia</taxon>
        <taxon>Spirochaetales</taxon>
        <taxon>environmental samples</taxon>
    </lineage>
</organism>
<sequence>MNKFLKYTLLLIVSFVFLFPILWVLLSSFKPQSELFTYPLTILPHRPTLENYVNAFASGDFITYYKNSLFVSVVATLITITINVMAGYALSKFWFRGRDLIFYVMVGTLMIPLQAIMIPIFILLKNLGLLNSLWGIIIPPAATPTGVFLARQYLQTIPDSFIEAARIDGAGEFKIFTMIIVPLAKPIIATIAIFSFMWRWNDFLWPFIVVSANKKMTLQLALANFVGQFQINWGNLLAMTVVTMIPMIIVFLALQKYFVKGLTAGGVKA</sequence>
<evidence type="ECO:0000256" key="1">
    <source>
        <dbReference type="ARBA" id="ARBA00004651"/>
    </source>
</evidence>
<evidence type="ECO:0000256" key="6">
    <source>
        <dbReference type="ARBA" id="ARBA00023136"/>
    </source>
</evidence>
<feature type="transmembrane region" description="Helical" evidence="7">
    <location>
        <begin position="233"/>
        <end position="254"/>
    </location>
</feature>
<dbReference type="InterPro" id="IPR035906">
    <property type="entry name" value="MetI-like_sf"/>
</dbReference>
<gene>
    <name evidence="9" type="ORF">SPIRO4BDMA_50644</name>
</gene>
<dbReference type="PANTHER" id="PTHR43744:SF12">
    <property type="entry name" value="ABC TRANSPORTER PERMEASE PROTEIN MG189-RELATED"/>
    <property type="match status" value="1"/>
</dbReference>
<name>A0A3P3XST2_9SPIR</name>
<dbReference type="AlphaFoldDB" id="A0A3P3XST2"/>
<dbReference type="CDD" id="cd06261">
    <property type="entry name" value="TM_PBP2"/>
    <property type="match status" value="1"/>
</dbReference>
<feature type="transmembrane region" description="Helical" evidence="7">
    <location>
        <begin position="134"/>
        <end position="154"/>
    </location>
</feature>
<keyword evidence="5 7" id="KW-1133">Transmembrane helix</keyword>
<dbReference type="SUPFAM" id="SSF161098">
    <property type="entry name" value="MetI-like"/>
    <property type="match status" value="1"/>
</dbReference>
<keyword evidence="4 7" id="KW-0812">Transmembrane</keyword>
<proteinExistence type="inferred from homology"/>
<feature type="transmembrane region" description="Helical" evidence="7">
    <location>
        <begin position="100"/>
        <end position="122"/>
    </location>
</feature>
<dbReference type="Pfam" id="PF00528">
    <property type="entry name" value="BPD_transp_1"/>
    <property type="match status" value="1"/>
</dbReference>
<feature type="transmembrane region" description="Helical" evidence="7">
    <location>
        <begin position="69"/>
        <end position="88"/>
    </location>
</feature>
<feature type="domain" description="ABC transmembrane type-1" evidence="8">
    <location>
        <begin position="65"/>
        <end position="254"/>
    </location>
</feature>